<proteinExistence type="predicted"/>
<organism evidence="1 2">
    <name type="scientific">Anopheles gambiae</name>
    <name type="common">African malaria mosquito</name>
    <dbReference type="NCBI Taxonomy" id="7165"/>
    <lineage>
        <taxon>Eukaryota</taxon>
        <taxon>Metazoa</taxon>
        <taxon>Ecdysozoa</taxon>
        <taxon>Arthropoda</taxon>
        <taxon>Hexapoda</taxon>
        <taxon>Insecta</taxon>
        <taxon>Pterygota</taxon>
        <taxon>Neoptera</taxon>
        <taxon>Endopterygota</taxon>
        <taxon>Diptera</taxon>
        <taxon>Nematocera</taxon>
        <taxon>Culicoidea</taxon>
        <taxon>Culicidae</taxon>
        <taxon>Anophelinae</taxon>
        <taxon>Anopheles</taxon>
    </lineage>
</organism>
<dbReference type="VEuPathDB" id="VectorBase:AGAP028411"/>
<evidence type="ECO:0000313" key="2">
    <source>
        <dbReference type="Proteomes" id="UP000007062"/>
    </source>
</evidence>
<dbReference type="VEuPathDB" id="VectorBase:AGAMI1_010243"/>
<sequence>MCDSECVAAPAVVSPLAPPPTNGMPTAVSPSAVDPSHNIGSLVEAINPAVQLASSLSAHSMHAAPMQPEGQPGPAIGAGEYVSAQELEMENHWLREKLKEVSADRDRLLCEVANLRLELDMAELKRLPEHRPKARSRVVSLADSFFYFVVFCYYFSFRGHDVSSDVKDGLSRFLG</sequence>
<reference evidence="1 2" key="1">
    <citation type="journal article" date="2002" name="Science">
        <title>The genome sequence of the malaria mosquito Anopheles gambiae.</title>
        <authorList>
            <person name="Holt R.A."/>
            <person name="Subramanian G.M."/>
            <person name="Halpern A."/>
            <person name="Sutton G.G."/>
            <person name="Charlab R."/>
            <person name="Nusskern D.R."/>
            <person name="Wincker P."/>
            <person name="Clark A.G."/>
            <person name="Ribeiro J.M."/>
            <person name="Wides R."/>
            <person name="Salzberg S.L."/>
            <person name="Loftus B."/>
            <person name="Yandell M."/>
            <person name="Majoros W.H."/>
            <person name="Rusch D.B."/>
            <person name="Lai Z."/>
            <person name="Kraft C.L."/>
            <person name="Abril J.F."/>
            <person name="Anthouard V."/>
            <person name="Arensburger P."/>
            <person name="Atkinson P.W."/>
            <person name="Baden H."/>
            <person name="de Berardinis V."/>
            <person name="Baldwin D."/>
            <person name="Benes V."/>
            <person name="Biedler J."/>
            <person name="Blass C."/>
            <person name="Bolanos R."/>
            <person name="Boscus D."/>
            <person name="Barnstead M."/>
            <person name="Cai S."/>
            <person name="Center A."/>
            <person name="Chaturverdi K."/>
            <person name="Christophides G.K."/>
            <person name="Chrystal M.A."/>
            <person name="Clamp M."/>
            <person name="Cravchik A."/>
            <person name="Curwen V."/>
            <person name="Dana A."/>
            <person name="Delcher A."/>
            <person name="Dew I."/>
            <person name="Evans C.A."/>
            <person name="Flanigan M."/>
            <person name="Grundschober-Freimoser A."/>
            <person name="Friedli L."/>
            <person name="Gu Z."/>
            <person name="Guan P."/>
            <person name="Guigo R."/>
            <person name="Hillenmeyer M.E."/>
            <person name="Hladun S.L."/>
            <person name="Hogan J.R."/>
            <person name="Hong Y.S."/>
            <person name="Hoover J."/>
            <person name="Jaillon O."/>
            <person name="Ke Z."/>
            <person name="Kodira C."/>
            <person name="Kokoza E."/>
            <person name="Koutsos A."/>
            <person name="Letunic I."/>
            <person name="Levitsky A."/>
            <person name="Liang Y."/>
            <person name="Lin J.J."/>
            <person name="Lobo N.F."/>
            <person name="Lopez J.R."/>
            <person name="Malek J.A."/>
            <person name="McIntosh T.C."/>
            <person name="Meister S."/>
            <person name="Miller J."/>
            <person name="Mobarry C."/>
            <person name="Mongin E."/>
            <person name="Murphy S.D."/>
            <person name="O'Brochta D.A."/>
            <person name="Pfannkoch C."/>
            <person name="Qi R."/>
            <person name="Regier M.A."/>
            <person name="Remington K."/>
            <person name="Shao H."/>
            <person name="Sharakhova M.V."/>
            <person name="Sitter C.D."/>
            <person name="Shetty J."/>
            <person name="Smith T.J."/>
            <person name="Strong R."/>
            <person name="Sun J."/>
            <person name="Thomasova D."/>
            <person name="Ton L.Q."/>
            <person name="Topalis P."/>
            <person name="Tu Z."/>
            <person name="Unger M.F."/>
            <person name="Walenz B."/>
            <person name="Wang A."/>
            <person name="Wang J."/>
            <person name="Wang M."/>
            <person name="Wang X."/>
            <person name="Woodford K.J."/>
            <person name="Wortman J.R."/>
            <person name="Wu M."/>
            <person name="Yao A."/>
            <person name="Zdobnov E.M."/>
            <person name="Zhang H."/>
            <person name="Zhao Q."/>
            <person name="Zhao S."/>
            <person name="Zhu S.C."/>
            <person name="Zhimulev I."/>
            <person name="Coluzzi M."/>
            <person name="della Torre A."/>
            <person name="Roth C.W."/>
            <person name="Louis C."/>
            <person name="Kalush F."/>
            <person name="Mural R.J."/>
            <person name="Myers E.W."/>
            <person name="Adams M.D."/>
            <person name="Smith H.O."/>
            <person name="Broder S."/>
            <person name="Gardner M.J."/>
            <person name="Fraser C.M."/>
            <person name="Birney E."/>
            <person name="Bork P."/>
            <person name="Brey P.T."/>
            <person name="Venter J.C."/>
            <person name="Weissenbach J."/>
            <person name="Kafatos F.C."/>
            <person name="Collins F.H."/>
            <person name="Hoffman S.L."/>
        </authorList>
    </citation>
    <scope>NUCLEOTIDE SEQUENCE [LARGE SCALE GENOMIC DNA]</scope>
    <source>
        <strain evidence="1 2">PEST</strain>
    </source>
</reference>
<reference evidence="1 2" key="2">
    <citation type="journal article" date="2004" name="Trends Parasitol.">
        <title>The Anopheles gambiae genome: an update.</title>
        <authorList>
            <person name="Mongin E."/>
            <person name="Louis C."/>
            <person name="Holt R.A."/>
            <person name="Birney E."/>
            <person name="Collins F.H."/>
        </authorList>
    </citation>
    <scope>NUCLEOTIDE SEQUENCE [LARGE SCALE GENOMIC DNA]</scope>
    <source>
        <strain evidence="1 2">PEST</strain>
    </source>
</reference>
<reference evidence="1" key="3">
    <citation type="submission" date="2020-05" db="UniProtKB">
        <authorList>
            <consortium name="EnsemblMetazoa"/>
        </authorList>
    </citation>
    <scope>IDENTIFICATION</scope>
    <source>
        <strain evidence="1">PEST</strain>
    </source>
</reference>
<protein>
    <submittedName>
        <fullName evidence="1">Uncharacterized protein</fullName>
    </submittedName>
</protein>
<keyword evidence="2" id="KW-1185">Reference proteome</keyword>
<accession>A0A1S4HDB2</accession>
<dbReference type="EMBL" id="AAAB01008966">
    <property type="status" value="NOT_ANNOTATED_CDS"/>
    <property type="molecule type" value="Genomic_DNA"/>
</dbReference>
<dbReference type="AlphaFoldDB" id="A0A1S4HDB2"/>
<dbReference type="Proteomes" id="UP000007062">
    <property type="component" value="Chromosome 3L"/>
</dbReference>
<name>A0A1S4HDB2_ANOGA</name>
<dbReference type="InParanoid" id="A0A1S4HDB2"/>
<evidence type="ECO:0000313" key="1">
    <source>
        <dbReference type="EnsemblMetazoa" id="AGAP028411-PA"/>
    </source>
</evidence>
<dbReference type="EnsemblMetazoa" id="AGAP028411-RA">
    <property type="protein sequence ID" value="AGAP028411-PA"/>
    <property type="gene ID" value="AGAP028411"/>
</dbReference>